<accession>A0AAT9HT94</accession>
<reference evidence="2" key="2">
    <citation type="submission" date="2024-07" db="EMBL/GenBank/DDBJ databases">
        <title>Streptomyces haneummycinica sp. nov., a new antibiotic-producing actinobacterium isolated from marine sediment.</title>
        <authorList>
            <person name="Uemura M."/>
            <person name="Hamada M."/>
            <person name="Hirano S."/>
            <person name="Kobayashi K."/>
            <person name="Ohshiro T."/>
            <person name="Kobayashi T."/>
            <person name="Terahara T."/>
        </authorList>
    </citation>
    <scope>NUCLEOTIDE SEQUENCE</scope>
    <source>
        <strain evidence="2">KM77-8</strain>
    </source>
</reference>
<organism evidence="2">
    <name type="scientific">Streptomyces haneummycinicus</name>
    <dbReference type="NCBI Taxonomy" id="3074435"/>
    <lineage>
        <taxon>Bacteria</taxon>
        <taxon>Bacillati</taxon>
        <taxon>Actinomycetota</taxon>
        <taxon>Actinomycetes</taxon>
        <taxon>Kitasatosporales</taxon>
        <taxon>Streptomycetaceae</taxon>
        <taxon>Streptomyces</taxon>
    </lineage>
</organism>
<dbReference type="AlphaFoldDB" id="A0AAT9HT94"/>
<sequence length="68" mass="7047">MLVGPLAFLVLAGVVVIFDPLMVAGGTPRSPPSTSPASPRAHRPTTPRPLPDADPRAGGTPPRTAQRR</sequence>
<protein>
    <submittedName>
        <fullName evidence="2">Uncharacterized protein</fullName>
    </submittedName>
</protein>
<proteinExistence type="predicted"/>
<reference evidence="2" key="1">
    <citation type="submission" date="2024-06" db="EMBL/GenBank/DDBJ databases">
        <authorList>
            <consortium name="consrtm"/>
            <person name="Uemura M."/>
            <person name="Terahara T."/>
        </authorList>
    </citation>
    <scope>NUCLEOTIDE SEQUENCE</scope>
    <source>
        <strain evidence="2">KM77-8</strain>
    </source>
</reference>
<feature type="region of interest" description="Disordered" evidence="1">
    <location>
        <begin position="22"/>
        <end position="68"/>
    </location>
</feature>
<evidence type="ECO:0000313" key="2">
    <source>
        <dbReference type="EMBL" id="BFO20577.1"/>
    </source>
</evidence>
<name>A0AAT9HT94_9ACTN</name>
<evidence type="ECO:0000256" key="1">
    <source>
        <dbReference type="SAM" id="MobiDB-lite"/>
    </source>
</evidence>
<dbReference type="EMBL" id="AP035768">
    <property type="protein sequence ID" value="BFO20577.1"/>
    <property type="molecule type" value="Genomic_DNA"/>
</dbReference>
<gene>
    <name evidence="2" type="ORF">SHKM778_69650</name>
</gene>